<evidence type="ECO:0000256" key="4">
    <source>
        <dbReference type="ARBA" id="ARBA00023187"/>
    </source>
</evidence>
<keyword evidence="5" id="KW-0539">Nucleus</keyword>
<protein>
    <submittedName>
        <fullName evidence="7">Spliceosome associated factor 1, recruiter of U4/U6.U5 tri-snRNP</fullName>
    </submittedName>
</protein>
<dbReference type="GeneTree" id="ENSGT00940000168756"/>
<keyword evidence="8" id="KW-1185">Reference proteome</keyword>
<dbReference type="GO" id="GO:0001654">
    <property type="term" value="P:eye development"/>
    <property type="evidence" value="ECO:0007669"/>
    <property type="project" value="Ensembl"/>
</dbReference>
<dbReference type="InterPro" id="IPR005011">
    <property type="entry name" value="SNU66/SART1"/>
</dbReference>
<feature type="compositionally biased region" description="Basic and acidic residues" evidence="6">
    <location>
        <begin position="48"/>
        <end position="79"/>
    </location>
</feature>
<dbReference type="InterPro" id="IPR045347">
    <property type="entry name" value="HIND"/>
</dbReference>
<evidence type="ECO:0000313" key="8">
    <source>
        <dbReference type="Proteomes" id="UP001108240"/>
    </source>
</evidence>
<evidence type="ECO:0000256" key="1">
    <source>
        <dbReference type="ARBA" id="ARBA00004123"/>
    </source>
</evidence>
<dbReference type="PANTHER" id="PTHR14152:SF5">
    <property type="entry name" value="U4_U6.U5 TRI-SNRNP-ASSOCIATED PROTEIN 1"/>
    <property type="match status" value="1"/>
</dbReference>
<dbReference type="Proteomes" id="UP001108240">
    <property type="component" value="Unplaced"/>
</dbReference>
<dbReference type="GO" id="GO:0021591">
    <property type="term" value="P:ventricular system development"/>
    <property type="evidence" value="ECO:0007669"/>
    <property type="project" value="Ensembl"/>
</dbReference>
<dbReference type="AlphaFoldDB" id="A0A9J8DE33"/>
<sequence>MGSSKKHKEKEKDRDPEDRHREHKKHRHKDRDKEKDREREKRKRSRSRERGSRGAEKDRSGKAERSNAEPRVKKEKPDLAFEDNSEPGPKSASGDASLSIEETNKLRAKLGLKPLDLNENKKEAGTKEEPLLAEAINPVHIKQQAEMREKLAALKEKRLLNQKLGKVKVLGDEEPWLDDTAAWVERSRKLAKEKEMAEKRAKLLEEMDEEFGVSNLVEQEFAQERRDAYSSGDLKGLKVQHKMESFREGETVILTIEDKGVLEEEEDVLVNVGLVDKEKAEKNVELKKKKPDYKPYEEDESVDDMVVFKPKSVLSKYDEEIEGEKKKSFRLSAGGFVGGERERELQAIRENLRSQAQSLDMPALTLASEYYTPHEMVGFKKTKCKVKKIRKKEKILKVDEVLVDDTRSSDFGSRSRGRGRKQADEEERVEHGGVAKETSSKAGDVLQQSDDIRMADMDISDDEDFTPPEPTALEEDEAEQELQKQLEKQRKLRQKQMLKDSGEKVAEHMNQLVKADDDDNDPDKKNNIVFNATSEFCRTLGDIPTYGLSGNREDQEDIMDFEKDDEKEGGGHSDSDMDDNVGWSTVNLDEEKIQADFSTASTTILDEEPIVNSGLAAALLLCKNKGLLDTQMLKVARVKAPKGALPNDNYAIEDKMNIDDKYSRREEYRGFTQDFKEKDNYKPDIKIEYVDESGRKLTPKEAFRQLSHRFHGKGSGKMKTERRMKKLEEEALLKKMSSSDTPLGTVALLQEKQKSQKTPYIVLSGSGKSMNANTITK</sequence>
<feature type="compositionally biased region" description="Acidic residues" evidence="6">
    <location>
        <begin position="458"/>
        <end position="480"/>
    </location>
</feature>
<name>A0A9J8DE33_CYPCA</name>
<evidence type="ECO:0000256" key="3">
    <source>
        <dbReference type="ARBA" id="ARBA00022664"/>
    </source>
</evidence>
<comment type="subcellular location">
    <subcellularLocation>
        <location evidence="1">Nucleus</location>
    </subcellularLocation>
</comment>
<feature type="compositionally biased region" description="Basic and acidic residues" evidence="6">
    <location>
        <begin position="560"/>
        <end position="575"/>
    </location>
</feature>
<feature type="region of interest" description="Disordered" evidence="6">
    <location>
        <begin position="1"/>
        <end position="102"/>
    </location>
</feature>
<comment type="similarity">
    <text evidence="2">Belongs to the SNU66/SART1 family.</text>
</comment>
<dbReference type="GO" id="GO:0045292">
    <property type="term" value="P:mRNA cis splicing, via spliceosome"/>
    <property type="evidence" value="ECO:0007669"/>
    <property type="project" value="TreeGrafter"/>
</dbReference>
<dbReference type="Ensembl" id="ENSCCRT00000120824.1">
    <property type="protein sequence ID" value="ENSCCRP00000180597.1"/>
    <property type="gene ID" value="ENSCCRG00000048957.2"/>
</dbReference>
<reference evidence="7" key="1">
    <citation type="submission" date="2025-08" db="UniProtKB">
        <authorList>
            <consortium name="Ensembl"/>
        </authorList>
    </citation>
    <scope>IDENTIFICATION</scope>
</reference>
<dbReference type="GO" id="GO:0000481">
    <property type="term" value="P:maturation of 5S rRNA"/>
    <property type="evidence" value="ECO:0007669"/>
    <property type="project" value="TreeGrafter"/>
</dbReference>
<feature type="compositionally biased region" description="Basic and acidic residues" evidence="6">
    <location>
        <begin position="10"/>
        <end position="20"/>
    </location>
</feature>
<reference evidence="7" key="2">
    <citation type="submission" date="2025-09" db="UniProtKB">
        <authorList>
            <consortium name="Ensembl"/>
        </authorList>
    </citation>
    <scope>IDENTIFICATION</scope>
</reference>
<dbReference type="OMA" id="WNEVDME"/>
<evidence type="ECO:0000256" key="2">
    <source>
        <dbReference type="ARBA" id="ARBA00006076"/>
    </source>
</evidence>
<dbReference type="GO" id="GO:0046540">
    <property type="term" value="C:U4/U6 x U5 tri-snRNP complex"/>
    <property type="evidence" value="ECO:0007669"/>
    <property type="project" value="InterPro"/>
</dbReference>
<organism evidence="7 8">
    <name type="scientific">Cyprinus carpio carpio</name>
    <dbReference type="NCBI Taxonomy" id="630221"/>
    <lineage>
        <taxon>Eukaryota</taxon>
        <taxon>Metazoa</taxon>
        <taxon>Chordata</taxon>
        <taxon>Craniata</taxon>
        <taxon>Vertebrata</taxon>
        <taxon>Euteleostomi</taxon>
        <taxon>Actinopterygii</taxon>
        <taxon>Neopterygii</taxon>
        <taxon>Teleostei</taxon>
        <taxon>Ostariophysi</taxon>
        <taxon>Cypriniformes</taxon>
        <taxon>Cyprinidae</taxon>
        <taxon>Cyprininae</taxon>
        <taxon>Cyprinus</taxon>
    </lineage>
</organism>
<feature type="compositionally biased region" description="Basic and acidic residues" evidence="6">
    <location>
        <begin position="497"/>
        <end position="507"/>
    </location>
</feature>
<evidence type="ECO:0000256" key="6">
    <source>
        <dbReference type="SAM" id="MobiDB-lite"/>
    </source>
</evidence>
<keyword evidence="3" id="KW-0507">mRNA processing</keyword>
<feature type="region of interest" description="Disordered" evidence="6">
    <location>
        <begin position="540"/>
        <end position="580"/>
    </location>
</feature>
<dbReference type="Pfam" id="PF19252">
    <property type="entry name" value="HIND"/>
    <property type="match status" value="1"/>
</dbReference>
<proteinExistence type="inferred from homology"/>
<feature type="compositionally biased region" description="Basic residues" evidence="6">
    <location>
        <begin position="21"/>
        <end position="30"/>
    </location>
</feature>
<dbReference type="PANTHER" id="PTHR14152">
    <property type="entry name" value="SQUAMOUS CELL CARCINOMA ANTIGEN RECOGNISED BY CYTOTOXIC T LYMPHOCYTES"/>
    <property type="match status" value="1"/>
</dbReference>
<keyword evidence="4" id="KW-0508">mRNA splicing</keyword>
<feature type="region of interest" description="Disordered" evidence="6">
    <location>
        <begin position="406"/>
        <end position="527"/>
    </location>
</feature>
<dbReference type="Pfam" id="PF03343">
    <property type="entry name" value="SART-1"/>
    <property type="match status" value="1"/>
</dbReference>
<evidence type="ECO:0000256" key="5">
    <source>
        <dbReference type="ARBA" id="ARBA00023242"/>
    </source>
</evidence>
<accession>A0A9J8DE33</accession>
<evidence type="ECO:0000313" key="7">
    <source>
        <dbReference type="Ensembl" id="ENSCCRP00000180597.1"/>
    </source>
</evidence>